<dbReference type="AlphaFoldDB" id="A0A813FLC1"/>
<accession>A0A813FLC1</accession>
<feature type="non-terminal residue" evidence="1">
    <location>
        <position position="91"/>
    </location>
</feature>
<name>A0A813FLC1_POLGL</name>
<protein>
    <submittedName>
        <fullName evidence="1">Uncharacterized protein</fullName>
    </submittedName>
</protein>
<proteinExistence type="predicted"/>
<dbReference type="OrthoDB" id="424794at2759"/>
<evidence type="ECO:0000313" key="1">
    <source>
        <dbReference type="EMBL" id="CAE8613264.1"/>
    </source>
</evidence>
<reference evidence="1" key="1">
    <citation type="submission" date="2021-02" db="EMBL/GenBank/DDBJ databases">
        <authorList>
            <person name="Dougan E. K."/>
            <person name="Rhodes N."/>
            <person name="Thang M."/>
            <person name="Chan C."/>
        </authorList>
    </citation>
    <scope>NUCLEOTIDE SEQUENCE</scope>
</reference>
<dbReference type="EMBL" id="CAJNNV010025228">
    <property type="protein sequence ID" value="CAE8613264.1"/>
    <property type="molecule type" value="Genomic_DNA"/>
</dbReference>
<dbReference type="Proteomes" id="UP000654075">
    <property type="component" value="Unassembled WGS sequence"/>
</dbReference>
<dbReference type="InterPro" id="IPR011990">
    <property type="entry name" value="TPR-like_helical_dom_sf"/>
</dbReference>
<gene>
    <name evidence="1" type="ORF">PGLA1383_LOCUS31040</name>
</gene>
<evidence type="ECO:0000313" key="2">
    <source>
        <dbReference type="Proteomes" id="UP000654075"/>
    </source>
</evidence>
<sequence length="91" mass="9421">RLPPSSGGALSEAVAAVLQPVLASWRLDPRPATRCLAGLARARASAVAVAVLRALPELRVEVNVIHFNTAISACEKAGQWEAALSLLSGPL</sequence>
<keyword evidence="2" id="KW-1185">Reference proteome</keyword>
<organism evidence="1 2">
    <name type="scientific">Polarella glacialis</name>
    <name type="common">Dinoflagellate</name>
    <dbReference type="NCBI Taxonomy" id="89957"/>
    <lineage>
        <taxon>Eukaryota</taxon>
        <taxon>Sar</taxon>
        <taxon>Alveolata</taxon>
        <taxon>Dinophyceae</taxon>
        <taxon>Suessiales</taxon>
        <taxon>Suessiaceae</taxon>
        <taxon>Polarella</taxon>
    </lineage>
</organism>
<comment type="caution">
    <text evidence="1">The sequence shown here is derived from an EMBL/GenBank/DDBJ whole genome shotgun (WGS) entry which is preliminary data.</text>
</comment>
<dbReference type="Gene3D" id="1.25.40.10">
    <property type="entry name" value="Tetratricopeptide repeat domain"/>
    <property type="match status" value="1"/>
</dbReference>